<dbReference type="EMBL" id="JBDNCH010000003">
    <property type="protein sequence ID" value="MEN9063012.1"/>
    <property type="molecule type" value="Genomic_DNA"/>
</dbReference>
<feature type="compositionally biased region" description="Low complexity" evidence="1">
    <location>
        <begin position="438"/>
        <end position="453"/>
    </location>
</feature>
<sequence>MRIERYLRGFLGEERGAVILIVALALTVMMGFLALGVDLGALYLRQKTLQTHADLAAISAVSNLGGGPRDRALDTIGGNGLPPEALQQIGYGRYIRDATRAPDDRLEARALSDTDVNAARVELAEEAPLYFMRSFVDGDSTRLSATATAARFDMASFSLGSRLAALEAGLLNALLSEALGTSVGLDLLDYEALADVDVDLLTFIEALAIRLDLTAVDYRDVLMAEADLADIAGALLDANGPGGPVDVLTAVLNGTGSAVLDISRLIMIDGDDVAAQIDDILPEITVSALDILMASVGIVNADRYVQTDLALTVPGLTAIDLALVIGERPADSGWITVGERGTTLHTAQTRLKLELLLDPSLLSGLGLDVASVHLPVYIEIASATATLSALNCSASSADGCGGQFRHRDRSADRCDRHPCCRGVPGRVRRPGFRGYHDAAVPGGAVPGEASGGADPAARPWHTGRQRDDQGACPGRNFRAGAA</sequence>
<dbReference type="AlphaFoldDB" id="A0AAW9SQX4"/>
<dbReference type="Proteomes" id="UP001428774">
    <property type="component" value="Unassembled WGS sequence"/>
</dbReference>
<name>A0AAW9SQX4_9RHOB</name>
<accession>A0AAW9SQX4</accession>
<feature type="domain" description="DUF2134" evidence="3">
    <location>
        <begin position="75"/>
        <end position="149"/>
    </location>
</feature>
<feature type="domain" description="Putative Flp pilus-assembly TadG-like N-terminal" evidence="4">
    <location>
        <begin position="16"/>
        <end position="62"/>
    </location>
</feature>
<protein>
    <submittedName>
        <fullName evidence="5">Pilus assembly protein TadG-related protein</fullName>
    </submittedName>
</protein>
<feature type="transmembrane region" description="Helical" evidence="2">
    <location>
        <begin position="20"/>
        <end position="44"/>
    </location>
</feature>
<gene>
    <name evidence="5" type="ORF">ABFB10_20560</name>
</gene>
<keyword evidence="6" id="KW-1185">Reference proteome</keyword>
<keyword evidence="2" id="KW-1133">Transmembrane helix</keyword>
<dbReference type="Pfam" id="PF13400">
    <property type="entry name" value="Tad"/>
    <property type="match status" value="1"/>
</dbReference>
<organism evidence="5 6">
    <name type="scientific">Ponticoccus litoralis</name>
    <dbReference type="NCBI Taxonomy" id="422297"/>
    <lineage>
        <taxon>Bacteria</taxon>
        <taxon>Pseudomonadati</taxon>
        <taxon>Pseudomonadota</taxon>
        <taxon>Alphaproteobacteria</taxon>
        <taxon>Rhodobacterales</taxon>
        <taxon>Roseobacteraceae</taxon>
        <taxon>Ponticoccus</taxon>
    </lineage>
</organism>
<evidence type="ECO:0000256" key="1">
    <source>
        <dbReference type="SAM" id="MobiDB-lite"/>
    </source>
</evidence>
<evidence type="ECO:0000259" key="3">
    <source>
        <dbReference type="Pfam" id="PF09977"/>
    </source>
</evidence>
<evidence type="ECO:0000256" key="2">
    <source>
        <dbReference type="SAM" id="Phobius"/>
    </source>
</evidence>
<keyword evidence="2" id="KW-0812">Transmembrane</keyword>
<keyword evidence="2" id="KW-0472">Membrane</keyword>
<evidence type="ECO:0000313" key="5">
    <source>
        <dbReference type="EMBL" id="MEN9063012.1"/>
    </source>
</evidence>
<dbReference type="Pfam" id="PF09977">
    <property type="entry name" value="Tad_C"/>
    <property type="match status" value="1"/>
</dbReference>
<feature type="region of interest" description="Disordered" evidence="1">
    <location>
        <begin position="438"/>
        <end position="482"/>
    </location>
</feature>
<proteinExistence type="predicted"/>
<evidence type="ECO:0000259" key="4">
    <source>
        <dbReference type="Pfam" id="PF13400"/>
    </source>
</evidence>
<dbReference type="RefSeq" id="WP_347168119.1">
    <property type="nucleotide sequence ID" value="NZ_JBDNCH010000003.1"/>
</dbReference>
<dbReference type="InterPro" id="IPR028087">
    <property type="entry name" value="Tad_N"/>
</dbReference>
<comment type="caution">
    <text evidence="5">The sequence shown here is derived from an EMBL/GenBank/DDBJ whole genome shotgun (WGS) entry which is preliminary data.</text>
</comment>
<reference evidence="5 6" key="1">
    <citation type="submission" date="2024-05" db="EMBL/GenBank/DDBJ databases">
        <title>Genome sequence of Ponticoccus litoralis KCCM 90028.</title>
        <authorList>
            <person name="Kim J.M."/>
            <person name="Lee J.K."/>
            <person name="Choi B.J."/>
            <person name="Bayburt H."/>
            <person name="Baek J.H."/>
            <person name="Jeon C.O."/>
        </authorList>
    </citation>
    <scope>NUCLEOTIDE SEQUENCE [LARGE SCALE GENOMIC DNA]</scope>
    <source>
        <strain evidence="5 6">KCCM 90028</strain>
    </source>
</reference>
<dbReference type="InterPro" id="IPR018705">
    <property type="entry name" value="DUF2134_membrane"/>
</dbReference>
<evidence type="ECO:0000313" key="6">
    <source>
        <dbReference type="Proteomes" id="UP001428774"/>
    </source>
</evidence>